<accession>A0A0F9GGB1</accession>
<proteinExistence type="predicted"/>
<organism evidence="1">
    <name type="scientific">marine sediment metagenome</name>
    <dbReference type="NCBI Taxonomy" id="412755"/>
    <lineage>
        <taxon>unclassified sequences</taxon>
        <taxon>metagenomes</taxon>
        <taxon>ecological metagenomes</taxon>
    </lineage>
</organism>
<dbReference type="AlphaFoldDB" id="A0A0F9GGB1"/>
<evidence type="ECO:0000313" key="1">
    <source>
        <dbReference type="EMBL" id="KKL62237.1"/>
    </source>
</evidence>
<comment type="caution">
    <text evidence="1">The sequence shown here is derived from an EMBL/GenBank/DDBJ whole genome shotgun (WGS) entry which is preliminary data.</text>
</comment>
<protein>
    <submittedName>
        <fullName evidence="1">Uncharacterized protein</fullName>
    </submittedName>
</protein>
<sequence>MLIAFDYDENNVVHKEKGRIVLKVKSYPKYSTCIHLWAIKGMTYKEFEKNDALGGRTVRVGERGGIILY</sequence>
<dbReference type="EMBL" id="LAZR01028555">
    <property type="protein sequence ID" value="KKL62237.1"/>
    <property type="molecule type" value="Genomic_DNA"/>
</dbReference>
<reference evidence="1" key="1">
    <citation type="journal article" date="2015" name="Nature">
        <title>Complex archaea that bridge the gap between prokaryotes and eukaryotes.</title>
        <authorList>
            <person name="Spang A."/>
            <person name="Saw J.H."/>
            <person name="Jorgensen S.L."/>
            <person name="Zaremba-Niedzwiedzka K."/>
            <person name="Martijn J."/>
            <person name="Lind A.E."/>
            <person name="van Eijk R."/>
            <person name="Schleper C."/>
            <person name="Guy L."/>
            <person name="Ettema T.J."/>
        </authorList>
    </citation>
    <scope>NUCLEOTIDE SEQUENCE</scope>
</reference>
<name>A0A0F9GGB1_9ZZZZ</name>
<gene>
    <name evidence="1" type="ORF">LCGC14_2187230</name>
</gene>